<keyword evidence="2" id="KW-1185">Reference proteome</keyword>
<reference evidence="1" key="1">
    <citation type="submission" date="2022-07" db="EMBL/GenBank/DDBJ databases">
        <title>The genome of Lyophyllum shimeji provides insight into the initial evolution of ectomycorrhizal fungal genome.</title>
        <authorList>
            <person name="Kobayashi Y."/>
            <person name="Shibata T."/>
            <person name="Hirakawa H."/>
            <person name="Shigenobu S."/>
            <person name="Nishiyama T."/>
            <person name="Yamada A."/>
            <person name="Hasebe M."/>
            <person name="Kawaguchi M."/>
        </authorList>
    </citation>
    <scope>NUCLEOTIDE SEQUENCE</scope>
    <source>
        <strain evidence="1">AT787</strain>
    </source>
</reference>
<gene>
    <name evidence="1" type="ORF">LshimejAT787_0506490</name>
</gene>
<organism evidence="1 2">
    <name type="scientific">Lyophyllum shimeji</name>
    <name type="common">Hon-shimeji</name>
    <name type="synonym">Tricholoma shimeji</name>
    <dbReference type="NCBI Taxonomy" id="47721"/>
    <lineage>
        <taxon>Eukaryota</taxon>
        <taxon>Fungi</taxon>
        <taxon>Dikarya</taxon>
        <taxon>Basidiomycota</taxon>
        <taxon>Agaricomycotina</taxon>
        <taxon>Agaricomycetes</taxon>
        <taxon>Agaricomycetidae</taxon>
        <taxon>Agaricales</taxon>
        <taxon>Tricholomatineae</taxon>
        <taxon>Lyophyllaceae</taxon>
        <taxon>Lyophyllum</taxon>
    </lineage>
</organism>
<evidence type="ECO:0000313" key="1">
    <source>
        <dbReference type="EMBL" id="GLB38784.1"/>
    </source>
</evidence>
<dbReference type="EMBL" id="BRPK01000005">
    <property type="protein sequence ID" value="GLB38784.1"/>
    <property type="molecule type" value="Genomic_DNA"/>
</dbReference>
<dbReference type="AlphaFoldDB" id="A0A9P3UL27"/>
<name>A0A9P3UL27_LYOSH</name>
<accession>A0A9P3UL27</accession>
<protein>
    <submittedName>
        <fullName evidence="1">Uncharacterized protein</fullName>
    </submittedName>
</protein>
<sequence length="91" mass="10235">MCTVWETEVKVGFKLRAVRLDEFAVHVRRPLLGTATGTHRSTSRTSTSTFMHSCGLEQRPAANNLYSLLWLLGFFSSKRVSNQTLYPDVAS</sequence>
<dbReference type="Proteomes" id="UP001063166">
    <property type="component" value="Unassembled WGS sequence"/>
</dbReference>
<comment type="caution">
    <text evidence="1">The sequence shown here is derived from an EMBL/GenBank/DDBJ whole genome shotgun (WGS) entry which is preliminary data.</text>
</comment>
<proteinExistence type="predicted"/>
<evidence type="ECO:0000313" key="2">
    <source>
        <dbReference type="Proteomes" id="UP001063166"/>
    </source>
</evidence>